<reference evidence="1 2" key="1">
    <citation type="submission" date="2019-03" db="EMBL/GenBank/DDBJ databases">
        <title>Genomic Encyclopedia of Type Strains, Phase IV (KMG-IV): sequencing the most valuable type-strain genomes for metagenomic binning, comparative biology and taxonomic classification.</title>
        <authorList>
            <person name="Goeker M."/>
        </authorList>
    </citation>
    <scope>NUCLEOTIDE SEQUENCE [LARGE SCALE GENOMIC DNA]</scope>
    <source>
        <strain evidence="1 2">DSM 44496</strain>
    </source>
</reference>
<protein>
    <submittedName>
        <fullName evidence="1">Uncharacterized protein</fullName>
    </submittedName>
</protein>
<sequence>MGEKTEIDQLAELLRGTYWHELTDVEPYDIDGFTTVARINGENRDWTRTVAIVTRGPSGQHYRWEFEEGLAEDHPDFGPAEYGDPDITLVHQVTETITVTRWVAEENHG</sequence>
<proteinExistence type="predicted"/>
<name>A0A4R6P0H2_NOCIG</name>
<comment type="caution">
    <text evidence="1">The sequence shown here is derived from an EMBL/GenBank/DDBJ whole genome shotgun (WGS) entry which is preliminary data.</text>
</comment>
<dbReference type="AlphaFoldDB" id="A0A4R6P0H2"/>
<dbReference type="EMBL" id="SNXK01000012">
    <property type="protein sequence ID" value="TDP29885.1"/>
    <property type="molecule type" value="Genomic_DNA"/>
</dbReference>
<dbReference type="RefSeq" id="WP_067496687.1">
    <property type="nucleotide sequence ID" value="NZ_SNXK01000012.1"/>
</dbReference>
<organism evidence="1 2">
    <name type="scientific">Nocardia ignorata</name>
    <dbReference type="NCBI Taxonomy" id="145285"/>
    <lineage>
        <taxon>Bacteria</taxon>
        <taxon>Bacillati</taxon>
        <taxon>Actinomycetota</taxon>
        <taxon>Actinomycetes</taxon>
        <taxon>Mycobacteriales</taxon>
        <taxon>Nocardiaceae</taxon>
        <taxon>Nocardia</taxon>
    </lineage>
</organism>
<accession>A0A4R6P0H2</accession>
<dbReference type="Proteomes" id="UP000295087">
    <property type="component" value="Unassembled WGS sequence"/>
</dbReference>
<gene>
    <name evidence="1" type="ORF">DFR75_112154</name>
</gene>
<evidence type="ECO:0000313" key="1">
    <source>
        <dbReference type="EMBL" id="TDP29885.1"/>
    </source>
</evidence>
<evidence type="ECO:0000313" key="2">
    <source>
        <dbReference type="Proteomes" id="UP000295087"/>
    </source>
</evidence>
<keyword evidence="2" id="KW-1185">Reference proteome</keyword>